<evidence type="ECO:0000256" key="4">
    <source>
        <dbReference type="ARBA" id="ARBA00022692"/>
    </source>
</evidence>
<keyword evidence="9" id="KW-0175">Coiled coil</keyword>
<keyword evidence="6" id="KW-0472">Membrane</keyword>
<dbReference type="PANTHER" id="PTHR37461:SF1">
    <property type="entry name" value="ANTI-SIGMA-K FACTOR RSKA"/>
    <property type="match status" value="1"/>
</dbReference>
<dbReference type="InterPro" id="IPR051474">
    <property type="entry name" value="Anti-sigma-K/W_factor"/>
</dbReference>
<accession>A0A6J4H9V5</accession>
<keyword evidence="5" id="KW-1133">Transmembrane helix</keyword>
<keyword evidence="3" id="KW-1003">Cell membrane</keyword>
<dbReference type="Pfam" id="PF10099">
    <property type="entry name" value="RskA_C"/>
    <property type="match status" value="1"/>
</dbReference>
<evidence type="ECO:0000256" key="5">
    <source>
        <dbReference type="ARBA" id="ARBA00022989"/>
    </source>
</evidence>
<dbReference type="InterPro" id="IPR018764">
    <property type="entry name" value="RskA_C"/>
</dbReference>
<dbReference type="EMBL" id="CADCTA010000024">
    <property type="protein sequence ID" value="CAA9217575.1"/>
    <property type="molecule type" value="Genomic_DNA"/>
</dbReference>
<dbReference type="GO" id="GO:0016989">
    <property type="term" value="F:sigma factor antagonist activity"/>
    <property type="evidence" value="ECO:0007669"/>
    <property type="project" value="TreeGrafter"/>
</dbReference>
<dbReference type="Gene3D" id="1.10.10.1320">
    <property type="entry name" value="Anti-sigma factor, zinc-finger domain"/>
    <property type="match status" value="1"/>
</dbReference>
<keyword evidence="4" id="KW-0812">Transmembrane</keyword>
<dbReference type="GO" id="GO:0005886">
    <property type="term" value="C:plasma membrane"/>
    <property type="evidence" value="ECO:0007669"/>
    <property type="project" value="UniProtKB-SubCell"/>
</dbReference>
<evidence type="ECO:0000256" key="7">
    <source>
        <dbReference type="ARBA" id="ARBA00029829"/>
    </source>
</evidence>
<feature type="domain" description="Anti-sigma K factor RskA C-terminal" evidence="11">
    <location>
        <begin position="208"/>
        <end position="330"/>
    </location>
</feature>
<evidence type="ECO:0000256" key="6">
    <source>
        <dbReference type="ARBA" id="ARBA00023136"/>
    </source>
</evidence>
<name>A0A6J4H9V5_9BACT</name>
<dbReference type="InterPro" id="IPR041916">
    <property type="entry name" value="Anti_sigma_zinc_sf"/>
</dbReference>
<feature type="compositionally biased region" description="Basic and acidic residues" evidence="10">
    <location>
        <begin position="186"/>
        <end position="205"/>
    </location>
</feature>
<feature type="coiled-coil region" evidence="9">
    <location>
        <begin position="108"/>
        <end position="170"/>
    </location>
</feature>
<gene>
    <name evidence="12" type="ORF">AVDCRST_MAG42-403</name>
</gene>
<reference evidence="12" key="1">
    <citation type="submission" date="2020-02" db="EMBL/GenBank/DDBJ databases">
        <authorList>
            <person name="Meier V. D."/>
        </authorList>
    </citation>
    <scope>NUCLEOTIDE SEQUENCE</scope>
    <source>
        <strain evidence="12">AVDCRST_MAG42</strain>
    </source>
</reference>
<evidence type="ECO:0000259" key="11">
    <source>
        <dbReference type="Pfam" id="PF10099"/>
    </source>
</evidence>
<proteinExistence type="predicted"/>
<evidence type="ECO:0000256" key="1">
    <source>
        <dbReference type="ARBA" id="ARBA00004167"/>
    </source>
</evidence>
<feature type="compositionally biased region" description="Low complexity" evidence="10">
    <location>
        <begin position="206"/>
        <end position="216"/>
    </location>
</feature>
<evidence type="ECO:0000256" key="3">
    <source>
        <dbReference type="ARBA" id="ARBA00022475"/>
    </source>
</evidence>
<dbReference type="PANTHER" id="PTHR37461">
    <property type="entry name" value="ANTI-SIGMA-K FACTOR RSKA"/>
    <property type="match status" value="1"/>
</dbReference>
<evidence type="ECO:0000313" key="12">
    <source>
        <dbReference type="EMBL" id="CAA9217575.1"/>
    </source>
</evidence>
<dbReference type="AlphaFoldDB" id="A0A6J4H9V5"/>
<evidence type="ECO:0000256" key="10">
    <source>
        <dbReference type="SAM" id="MobiDB-lite"/>
    </source>
</evidence>
<evidence type="ECO:0000256" key="2">
    <source>
        <dbReference type="ARBA" id="ARBA00004236"/>
    </source>
</evidence>
<evidence type="ECO:0000256" key="8">
    <source>
        <dbReference type="ARBA" id="ARBA00030803"/>
    </source>
</evidence>
<sequence>MIHEQLDEQASLYVLDALEPEETRAFEAQLATDDELREHVRSLADVAGSLAHAAPSRPLPSHLESRIMHEIRAQKPERTVITPLRTNWIPWAVAACLAIACAVAFSQRQRLTDRLAAAHQEAAAARDATVAAESRATAAQTQLAALAKDKDLAEQQLVELQQREADARTQMATLAAARDEALDKVARTEAREQQEERVARQERQRQPPAEQRQTPAGGEERDEFSSVQVATLTSKMSKAPNATAAVVWDAARQRGVLNGSNMPPNTDDRDYQLWIVDSRFADPVDAGVFHVEKKGSTRYVFAPKIRIESPSAFAVSVERRGGVAKAEGPIVLAGK</sequence>
<evidence type="ECO:0000256" key="9">
    <source>
        <dbReference type="SAM" id="Coils"/>
    </source>
</evidence>
<organism evidence="12">
    <name type="scientific">uncultured Chthoniobacterales bacterium</name>
    <dbReference type="NCBI Taxonomy" id="1836801"/>
    <lineage>
        <taxon>Bacteria</taxon>
        <taxon>Pseudomonadati</taxon>
        <taxon>Verrucomicrobiota</taxon>
        <taxon>Spartobacteria</taxon>
        <taxon>Chthoniobacterales</taxon>
        <taxon>environmental samples</taxon>
    </lineage>
</organism>
<feature type="region of interest" description="Disordered" evidence="10">
    <location>
        <begin position="186"/>
        <end position="227"/>
    </location>
</feature>
<dbReference type="GO" id="GO:0006417">
    <property type="term" value="P:regulation of translation"/>
    <property type="evidence" value="ECO:0007669"/>
    <property type="project" value="TreeGrafter"/>
</dbReference>
<comment type="subcellular location">
    <subcellularLocation>
        <location evidence="2">Cell membrane</location>
    </subcellularLocation>
    <subcellularLocation>
        <location evidence="1">Membrane</location>
        <topology evidence="1">Single-pass membrane protein</topology>
    </subcellularLocation>
</comment>
<protein>
    <recommendedName>
        <fullName evidence="8">Regulator of SigK</fullName>
    </recommendedName>
    <alternativeName>
        <fullName evidence="7">Sigma-K anti-sigma factor RskA</fullName>
    </alternativeName>
</protein>